<evidence type="ECO:0000256" key="1">
    <source>
        <dbReference type="ARBA" id="ARBA00001911"/>
    </source>
</evidence>
<dbReference type="GO" id="GO:0048040">
    <property type="term" value="F:UDP-glucuronate decarboxylase activity"/>
    <property type="evidence" value="ECO:0007669"/>
    <property type="project" value="UniProtKB-EC"/>
</dbReference>
<dbReference type="InterPro" id="IPR044516">
    <property type="entry name" value="UXS-like"/>
</dbReference>
<dbReference type="PANTHER" id="PTHR43078">
    <property type="entry name" value="UDP-GLUCURONIC ACID DECARBOXYLASE-RELATED"/>
    <property type="match status" value="1"/>
</dbReference>
<reference evidence="6 7" key="1">
    <citation type="submission" date="2024-06" db="EMBL/GenBank/DDBJ databases">
        <title>Sorghum-associated microbial communities from plants grown in Nebraska, USA.</title>
        <authorList>
            <person name="Schachtman D."/>
        </authorList>
    </citation>
    <scope>NUCLEOTIDE SEQUENCE [LARGE SCALE GENOMIC DNA]</scope>
    <source>
        <strain evidence="6 7">2709</strain>
    </source>
</reference>
<dbReference type="PANTHER" id="PTHR43078:SF6">
    <property type="entry name" value="UDP-GLUCURONIC ACID DECARBOXYLASE 1"/>
    <property type="match status" value="1"/>
</dbReference>
<feature type="domain" description="NAD-dependent epimerase/dehydratase" evidence="5">
    <location>
        <begin position="9"/>
        <end position="236"/>
    </location>
</feature>
<keyword evidence="4 6" id="KW-0456">Lyase</keyword>
<organism evidence="6 7">
    <name type="scientific">Ottowia thiooxydans</name>
    <dbReference type="NCBI Taxonomy" id="219182"/>
    <lineage>
        <taxon>Bacteria</taxon>
        <taxon>Pseudomonadati</taxon>
        <taxon>Pseudomonadota</taxon>
        <taxon>Betaproteobacteria</taxon>
        <taxon>Burkholderiales</taxon>
        <taxon>Comamonadaceae</taxon>
        <taxon>Ottowia</taxon>
    </lineage>
</organism>
<evidence type="ECO:0000256" key="3">
    <source>
        <dbReference type="ARBA" id="ARBA00023027"/>
    </source>
</evidence>
<proteinExistence type="predicted"/>
<dbReference type="Gene3D" id="3.40.50.720">
    <property type="entry name" value="NAD(P)-binding Rossmann-like Domain"/>
    <property type="match status" value="1"/>
</dbReference>
<protein>
    <submittedName>
        <fullName evidence="6">UDP-glucuronate decarboxylase</fullName>
        <ecNumber evidence="6">4.1.1.35</ecNumber>
    </submittedName>
</protein>
<dbReference type="Proteomes" id="UP001549320">
    <property type="component" value="Unassembled WGS sequence"/>
</dbReference>
<dbReference type="InterPro" id="IPR036291">
    <property type="entry name" value="NAD(P)-bd_dom_sf"/>
</dbReference>
<sequence length="333" mass="36876">MDQREKQRILVTGGGGFIGSHLCHRLLGNGHSVVCLDNFVSSSPRNIDTLLSHPRFELIQQDVSLPLNVRADQIYNLACPASPVQYQLDPVQTIRTNVAGATNVLELAKATGARVLQASTSEIYGDPAVHPQAESYWGHVNPIGLRACYDEGKRCAEALFFAYHQQFAVDIKVVRIFNTYGPRTQLDDGRVISNFAVQALRGQDLTVYGDGSQTRSFCYVDDLVSGLIAMMNSEQGFTGPVNLGNPEEITILELAQMLREMTASASSIVLKPLPQDDPRQRMPDIQLARQRLNWQPSTPLKHGLARTIDYFGQELIRVNRTSLVGQPIHSIDH</sequence>
<evidence type="ECO:0000313" key="7">
    <source>
        <dbReference type="Proteomes" id="UP001549320"/>
    </source>
</evidence>
<dbReference type="Pfam" id="PF01370">
    <property type="entry name" value="Epimerase"/>
    <property type="match status" value="1"/>
</dbReference>
<accession>A0ABV2Q1K4</accession>
<evidence type="ECO:0000256" key="4">
    <source>
        <dbReference type="ARBA" id="ARBA00023239"/>
    </source>
</evidence>
<evidence type="ECO:0000259" key="5">
    <source>
        <dbReference type="Pfam" id="PF01370"/>
    </source>
</evidence>
<comment type="caution">
    <text evidence="6">The sequence shown here is derived from an EMBL/GenBank/DDBJ whole genome shotgun (WGS) entry which is preliminary data.</text>
</comment>
<gene>
    <name evidence="6" type="ORF">ABIE13_000012</name>
</gene>
<evidence type="ECO:0000313" key="6">
    <source>
        <dbReference type="EMBL" id="MET4574915.1"/>
    </source>
</evidence>
<name>A0ABV2Q1K4_9BURK</name>
<comment type="cofactor">
    <cofactor evidence="1">
        <name>NAD(+)</name>
        <dbReference type="ChEBI" id="CHEBI:57540"/>
    </cofactor>
</comment>
<dbReference type="CDD" id="cd05230">
    <property type="entry name" value="UGD_SDR_e"/>
    <property type="match status" value="1"/>
</dbReference>
<dbReference type="EC" id="4.1.1.35" evidence="6"/>
<keyword evidence="7" id="KW-1185">Reference proteome</keyword>
<dbReference type="SUPFAM" id="SSF51735">
    <property type="entry name" value="NAD(P)-binding Rossmann-fold domains"/>
    <property type="match status" value="1"/>
</dbReference>
<dbReference type="InterPro" id="IPR001509">
    <property type="entry name" value="Epimerase_deHydtase"/>
</dbReference>
<keyword evidence="2" id="KW-0210">Decarboxylase</keyword>
<evidence type="ECO:0000256" key="2">
    <source>
        <dbReference type="ARBA" id="ARBA00022793"/>
    </source>
</evidence>
<dbReference type="RefSeq" id="WP_354440075.1">
    <property type="nucleotide sequence ID" value="NZ_JBEPSH010000001.1"/>
</dbReference>
<dbReference type="EMBL" id="JBEPSH010000001">
    <property type="protein sequence ID" value="MET4574915.1"/>
    <property type="molecule type" value="Genomic_DNA"/>
</dbReference>
<keyword evidence="3" id="KW-0520">NAD</keyword>